<protein>
    <recommendedName>
        <fullName evidence="1">Dynein heavy chain C-terminal domain-containing protein</fullName>
    </recommendedName>
</protein>
<accession>A0ABQ9DC04</accession>
<evidence type="ECO:0000313" key="2">
    <source>
        <dbReference type="EMBL" id="KAJ7418133.1"/>
    </source>
</evidence>
<evidence type="ECO:0000313" key="3">
    <source>
        <dbReference type="Proteomes" id="UP001145742"/>
    </source>
</evidence>
<organism evidence="2 3">
    <name type="scientific">Willisornis vidua</name>
    <name type="common">Xingu scale-backed antbird</name>
    <dbReference type="NCBI Taxonomy" id="1566151"/>
    <lineage>
        <taxon>Eukaryota</taxon>
        <taxon>Metazoa</taxon>
        <taxon>Chordata</taxon>
        <taxon>Craniata</taxon>
        <taxon>Vertebrata</taxon>
        <taxon>Euteleostomi</taxon>
        <taxon>Archelosauria</taxon>
        <taxon>Archosauria</taxon>
        <taxon>Dinosauria</taxon>
        <taxon>Saurischia</taxon>
        <taxon>Theropoda</taxon>
        <taxon>Coelurosauria</taxon>
        <taxon>Aves</taxon>
        <taxon>Neognathae</taxon>
        <taxon>Neoaves</taxon>
        <taxon>Telluraves</taxon>
        <taxon>Australaves</taxon>
        <taxon>Passeriformes</taxon>
        <taxon>Thamnophilidae</taxon>
        <taxon>Willisornis</taxon>
    </lineage>
</organism>
<gene>
    <name evidence="2" type="ORF">WISP_60576</name>
</gene>
<comment type="caution">
    <text evidence="2">The sequence shown here is derived from an EMBL/GenBank/DDBJ whole genome shotgun (WGS) entry which is preliminary data.</text>
</comment>
<name>A0ABQ9DC04_9PASS</name>
<sequence length="81" mass="9449">MLVLPRISEKCNYYLIMFFSHSCGENRTPPAFCVSAPCFTQALLTDEQQNYARKYTIPIELLEFDYEVLQDKEYEIAPEDG</sequence>
<evidence type="ECO:0000259" key="1">
    <source>
        <dbReference type="Pfam" id="PF18199"/>
    </source>
</evidence>
<dbReference type="Pfam" id="PF18199">
    <property type="entry name" value="Dynein_C"/>
    <property type="match status" value="1"/>
</dbReference>
<dbReference type="Proteomes" id="UP001145742">
    <property type="component" value="Unassembled WGS sequence"/>
</dbReference>
<reference evidence="2" key="1">
    <citation type="submission" date="2019-10" db="EMBL/GenBank/DDBJ databases">
        <authorList>
            <person name="Soares A.E.R."/>
            <person name="Aleixo A."/>
            <person name="Schneider P."/>
            <person name="Miyaki C.Y."/>
            <person name="Schneider M.P."/>
            <person name="Mello C."/>
            <person name="Vasconcelos A.T.R."/>
        </authorList>
    </citation>
    <scope>NUCLEOTIDE SEQUENCE</scope>
    <source>
        <tissue evidence="2">Muscle</tissue>
    </source>
</reference>
<proteinExistence type="predicted"/>
<keyword evidence="3" id="KW-1185">Reference proteome</keyword>
<dbReference type="EMBL" id="WHWB01033696">
    <property type="protein sequence ID" value="KAJ7418133.1"/>
    <property type="molecule type" value="Genomic_DNA"/>
</dbReference>
<dbReference type="InterPro" id="IPR041228">
    <property type="entry name" value="Dynein_C"/>
</dbReference>
<feature type="domain" description="Dynein heavy chain C-terminal" evidence="1">
    <location>
        <begin position="17"/>
        <end position="81"/>
    </location>
</feature>